<feature type="binding site" evidence="10 11">
    <location>
        <position position="483"/>
    </location>
    <ligand>
        <name>L-methionine</name>
        <dbReference type="ChEBI" id="CHEBI:57844"/>
    </ligand>
</feature>
<keyword evidence="4 10" id="KW-0489">Methyltransferase</keyword>
<dbReference type="InterPro" id="IPR013215">
    <property type="entry name" value="Cbl-indep_Met_Synth_N"/>
</dbReference>
<keyword evidence="17" id="KW-1185">Reference proteome</keyword>
<evidence type="ECO:0000259" key="14">
    <source>
        <dbReference type="Pfam" id="PF01717"/>
    </source>
</evidence>
<evidence type="ECO:0000256" key="11">
    <source>
        <dbReference type="PIRSR" id="PIRSR000382-1"/>
    </source>
</evidence>
<feature type="binding site" evidence="12">
    <location>
        <position position="725"/>
    </location>
    <ligand>
        <name>Zn(2+)</name>
        <dbReference type="ChEBI" id="CHEBI:29105"/>
        <label>1</label>
        <note>catalytic</note>
    </ligand>
</feature>
<feature type="binding site" evidence="10">
    <location>
        <position position="640"/>
    </location>
    <ligand>
        <name>Zn(2+)</name>
        <dbReference type="ChEBI" id="CHEBI:29105"/>
        <note>catalytic</note>
    </ligand>
</feature>
<dbReference type="PANTHER" id="PTHR30519">
    <property type="entry name" value="5-METHYLTETRAHYDROPTEROYLTRIGLUTAMATE--HOMOCYSTEINE METHYLTRANSFERASE"/>
    <property type="match status" value="1"/>
</dbReference>
<comment type="cofactor">
    <cofactor evidence="10">
        <name>Zn(2+)</name>
        <dbReference type="ChEBI" id="CHEBI:29105"/>
    </cofactor>
    <text evidence="10">Binds 1 zinc ion per subunit.</text>
</comment>
<feature type="binding site" evidence="10">
    <location>
        <begin position="16"/>
        <end position="19"/>
    </location>
    <ligand>
        <name>5-methyltetrahydropteroyltri-L-glutamate</name>
        <dbReference type="ChEBI" id="CHEBI:58207"/>
    </ligand>
</feature>
<dbReference type="NCBIfam" id="NF003556">
    <property type="entry name" value="PRK05222.1"/>
    <property type="match status" value="1"/>
</dbReference>
<comment type="cofactor">
    <cofactor evidence="12">
        <name>Zn(2+)</name>
        <dbReference type="ChEBI" id="CHEBI:29105"/>
    </cofactor>
    <text evidence="12">Binds 2 Zn(2+) ions per subunit.</text>
</comment>
<dbReference type="GO" id="GO:0009086">
    <property type="term" value="P:methionine biosynthetic process"/>
    <property type="evidence" value="ECO:0007669"/>
    <property type="project" value="UniProtKB-UniRule"/>
</dbReference>
<feature type="binding site" evidence="10 11">
    <location>
        <position position="598"/>
    </location>
    <ligand>
        <name>L-homocysteine</name>
        <dbReference type="ChEBI" id="CHEBI:58199"/>
    </ligand>
</feature>
<feature type="binding site" evidence="10">
    <location>
        <position position="725"/>
    </location>
    <ligand>
        <name>Zn(2+)</name>
        <dbReference type="ChEBI" id="CHEBI:29105"/>
        <note>catalytic</note>
    </ligand>
</feature>
<dbReference type="CDD" id="cd03312">
    <property type="entry name" value="CIMS_N_terminal_like"/>
    <property type="match status" value="1"/>
</dbReference>
<dbReference type="GO" id="GO:0032259">
    <property type="term" value="P:methylation"/>
    <property type="evidence" value="ECO:0007669"/>
    <property type="project" value="UniProtKB-KW"/>
</dbReference>
<feature type="domain" description="Cobalamin-independent methionine synthase MetE N-terminal" evidence="15">
    <location>
        <begin position="4"/>
        <end position="310"/>
    </location>
</feature>
<comment type="pathway">
    <text evidence="2 10">Amino-acid biosynthesis; L-methionine biosynthesis via de novo pathway; L-methionine from L-homocysteine (MetE route): step 1/1.</text>
</comment>
<feature type="domain" description="Cobalamin-independent methionine synthase MetE C-terminal/archaeal" evidence="14">
    <location>
        <begin position="425"/>
        <end position="747"/>
    </location>
</feature>
<dbReference type="GO" id="GO:0003871">
    <property type="term" value="F:5-methyltetrahydropteroyltriglutamate-homocysteine S-methyltransferase activity"/>
    <property type="evidence" value="ECO:0007669"/>
    <property type="project" value="UniProtKB-UniRule"/>
</dbReference>
<evidence type="ECO:0000256" key="5">
    <source>
        <dbReference type="ARBA" id="ARBA00022605"/>
    </source>
</evidence>
<dbReference type="UniPathway" id="UPA00051">
    <property type="reaction ID" value="UER00082"/>
</dbReference>
<feature type="binding site" evidence="12">
    <location>
        <position position="642"/>
    </location>
    <ligand>
        <name>Zn(2+)</name>
        <dbReference type="ChEBI" id="CHEBI:29105"/>
        <label>1</label>
        <note>catalytic</note>
    </ligand>
</feature>
<dbReference type="EC" id="2.1.1.14" evidence="10"/>
<feature type="binding site" evidence="10 11">
    <location>
        <position position="560"/>
    </location>
    <ligand>
        <name>5-methyltetrahydropteroyltri-L-glutamate</name>
        <dbReference type="ChEBI" id="CHEBI:58207"/>
    </ligand>
</feature>
<proteinExistence type="inferred from homology"/>
<keyword evidence="5 10" id="KW-0028">Amino-acid biosynthesis</keyword>
<feature type="binding site" evidence="11">
    <location>
        <position position="19"/>
    </location>
    <ligand>
        <name>5-methyltetrahydropteroyltri-L-glutamate</name>
        <dbReference type="ChEBI" id="CHEBI:58207"/>
    </ligand>
</feature>
<name>A0A4P9VT33_9GAMM</name>
<dbReference type="InterPro" id="IPR006276">
    <property type="entry name" value="Cobalamin-indep_Met_synthase"/>
</dbReference>
<dbReference type="NCBIfam" id="TIGR01371">
    <property type="entry name" value="met_syn_B12ind"/>
    <property type="match status" value="1"/>
</dbReference>
<comment type="catalytic activity">
    <reaction evidence="10">
        <text>5-methyltetrahydropteroyltri-L-glutamate + L-homocysteine = tetrahydropteroyltri-L-glutamate + L-methionine</text>
        <dbReference type="Rhea" id="RHEA:21196"/>
        <dbReference type="ChEBI" id="CHEBI:57844"/>
        <dbReference type="ChEBI" id="CHEBI:58140"/>
        <dbReference type="ChEBI" id="CHEBI:58199"/>
        <dbReference type="ChEBI" id="CHEBI:58207"/>
        <dbReference type="EC" id="2.1.1.14"/>
    </reaction>
</comment>
<comment type="function">
    <text evidence="1 10">Catalyzes the transfer of a methyl group from 5-methyltetrahydrofolate to homocysteine resulting in methionine formation.</text>
</comment>
<evidence type="ECO:0000256" key="3">
    <source>
        <dbReference type="ARBA" id="ARBA00009553"/>
    </source>
</evidence>
<dbReference type="Gene3D" id="3.20.20.210">
    <property type="match status" value="2"/>
</dbReference>
<comment type="caution">
    <text evidence="16">The sequence shown here is derived from an EMBL/GenBank/DDBJ whole genome shotgun (WGS) entry which is preliminary data.</text>
</comment>
<evidence type="ECO:0000313" key="16">
    <source>
        <dbReference type="EMBL" id="RDH45200.1"/>
    </source>
</evidence>
<dbReference type="PIRSF" id="PIRSF000382">
    <property type="entry name" value="MeTrfase_B12_ind"/>
    <property type="match status" value="1"/>
</dbReference>
<evidence type="ECO:0000256" key="13">
    <source>
        <dbReference type="PIRSR" id="PIRSR000382-3"/>
    </source>
</evidence>
<dbReference type="Pfam" id="PF01717">
    <property type="entry name" value="Meth_synt_2"/>
    <property type="match status" value="1"/>
</dbReference>
<evidence type="ECO:0000256" key="9">
    <source>
        <dbReference type="ARBA" id="ARBA00023167"/>
    </source>
</evidence>
<dbReference type="GO" id="GO:0008270">
    <property type="term" value="F:zinc ion binding"/>
    <property type="evidence" value="ECO:0007669"/>
    <property type="project" value="InterPro"/>
</dbReference>
<feature type="binding site" evidence="10 11">
    <location>
        <begin position="514"/>
        <end position="515"/>
    </location>
    <ligand>
        <name>5-methyltetrahydropteroyltri-L-glutamate</name>
        <dbReference type="ChEBI" id="CHEBI:58207"/>
    </ligand>
</feature>
<feature type="active site" description="Proton donor" evidence="10 13">
    <location>
        <position position="693"/>
    </location>
</feature>
<evidence type="ECO:0000256" key="1">
    <source>
        <dbReference type="ARBA" id="ARBA00002777"/>
    </source>
</evidence>
<feature type="binding site" evidence="10">
    <location>
        <position position="604"/>
    </location>
    <ligand>
        <name>5-methyltetrahydropteroyltri-L-glutamate</name>
        <dbReference type="ChEBI" id="CHEBI:58207"/>
    </ligand>
</feature>
<dbReference type="CDD" id="cd03311">
    <property type="entry name" value="CIMS_C_terminal_like"/>
    <property type="match status" value="1"/>
</dbReference>
<feature type="binding site" evidence="10">
    <location>
        <position position="642"/>
    </location>
    <ligand>
        <name>Zn(2+)</name>
        <dbReference type="ChEBI" id="CHEBI:29105"/>
        <note>catalytic</note>
    </ligand>
</feature>
<keyword evidence="8 10" id="KW-0862">Zinc</keyword>
<dbReference type="AlphaFoldDB" id="A0A4P9VT33"/>
<evidence type="ECO:0000256" key="7">
    <source>
        <dbReference type="ARBA" id="ARBA00022723"/>
    </source>
</evidence>
<evidence type="ECO:0000256" key="6">
    <source>
        <dbReference type="ARBA" id="ARBA00022679"/>
    </source>
</evidence>
<feature type="binding site" evidence="12">
    <location>
        <position position="664"/>
    </location>
    <ligand>
        <name>Zn(2+)</name>
        <dbReference type="ChEBI" id="CHEBI:29105"/>
        <label>1</label>
        <note>catalytic</note>
    </ligand>
</feature>
<feature type="binding site" evidence="12">
    <location>
        <position position="640"/>
    </location>
    <ligand>
        <name>Zn(2+)</name>
        <dbReference type="ChEBI" id="CHEBI:29105"/>
        <label>1</label>
        <note>catalytic</note>
    </ligand>
</feature>
<keyword evidence="6 10" id="KW-0808">Transferase</keyword>
<dbReference type="Pfam" id="PF08267">
    <property type="entry name" value="Meth_synt_1"/>
    <property type="match status" value="1"/>
</dbReference>
<evidence type="ECO:0000259" key="15">
    <source>
        <dbReference type="Pfam" id="PF08267"/>
    </source>
</evidence>
<protein>
    <recommendedName>
        <fullName evidence="10">5-methyltetrahydropteroyltriglutamate--homocysteine methyltransferase</fullName>
        <ecNumber evidence="10">2.1.1.14</ecNumber>
    </recommendedName>
    <alternativeName>
        <fullName evidence="10">Cobalamin-independent methionine synthase</fullName>
    </alternativeName>
    <alternativeName>
        <fullName evidence="10">Methionine synthase, vitamin-B12 independent isozyme</fullName>
    </alternativeName>
</protein>
<sequence>MMSVHNLGFPRIGKQRELKKHVEAFWRGDINEQVLLAEGKNLREQAWQQQAEAGVELMPVGDFAWYDHVLNMSNWLGVIPQRFRHLPKGLTQYFAMARGYQQQGETLAACKMTKWFDTNYHYIVPEFEKDQGFQLQVDDLLAQIKEAQQLGHQVKPVIVGPVSYLWLSEVTGHGDKLRLLPALLEAYGQLLQHFAELGINWVQLDEPALTLDLPVAWRQAYEQTYHHLQTASVKILLATYFEGLGDNLTYAVNLPVAGLHIDVVRAPEQLISVVDRLPRYKVLSVGIINGRSVWRADLRQLLQKLKPVYQAFGDNLWLAPSCSLLHVPVDLELETQLDTKVKPGLAFAIQKLHELSALALGLREGEAQIADQLAISDQGLQARELAVRPVVQKRLAALTAQAEQRSQPYAERAKVQRAVLQLPLLPTTTIGSFPQTSAIRQLRAKFRKGDIDLTQYHQSLQKEIQFVIQKQEALDLDVLVHGEPERTDMVEYFAEQLAGFVTTQYGWVQSYGSRCVRPPIVIGDVERQQPMTAGWSAFAQSLSNKPVKGMLTGPVTILQWSYPRDDVAPEVSAFQIALALRDEVADLEKAGIHIVQIDEPAFREGVPLQKAAQAHYLHWATRAFRIASAGAKPTTQTHTHMCYSDFNSIIEHIAAMDADVITIESTRAKMQLLAAFEAFSYPNEIGPGVYDIHSPSVPTADDIVKLLQAAMKYIPVERLWVNPDCGLKTRNWEECELALAAMVNAAKQLRQSIASTPVGKQAELAH</sequence>
<evidence type="ECO:0000256" key="10">
    <source>
        <dbReference type="HAMAP-Rule" id="MF_00172"/>
    </source>
</evidence>
<evidence type="ECO:0000256" key="2">
    <source>
        <dbReference type="ARBA" id="ARBA00004681"/>
    </source>
</evidence>
<dbReference type="Proteomes" id="UP000257039">
    <property type="component" value="Unassembled WGS sequence"/>
</dbReference>
<comment type="similarity">
    <text evidence="3 10">Belongs to the vitamin-B12 independent methionine synthase family.</text>
</comment>
<feature type="binding site" evidence="10">
    <location>
        <position position="483"/>
    </location>
    <ligand>
        <name>L-homocysteine</name>
        <dbReference type="ChEBI" id="CHEBI:58199"/>
    </ligand>
</feature>
<reference evidence="16 17" key="1">
    <citation type="submission" date="2017-04" db="EMBL/GenBank/DDBJ databases">
        <title>Draft genome sequence of Zooshikella ganghwensis VG4 isolated from Red Sea sediments.</title>
        <authorList>
            <person name="Rehman Z."/>
            <person name="Alam I."/>
            <person name="Kamau A."/>
            <person name="Bajic V."/>
            <person name="Leiknes T."/>
        </authorList>
    </citation>
    <scope>NUCLEOTIDE SEQUENCE [LARGE SCALE GENOMIC DNA]</scope>
    <source>
        <strain evidence="16 17">VG4</strain>
    </source>
</reference>
<keyword evidence="9 10" id="KW-0486">Methionine biosynthesis</keyword>
<dbReference type="EMBL" id="NDXW01000001">
    <property type="protein sequence ID" value="RDH45200.1"/>
    <property type="molecule type" value="Genomic_DNA"/>
</dbReference>
<dbReference type="InterPro" id="IPR002629">
    <property type="entry name" value="Met_Synth_C/arc"/>
</dbReference>
<organism evidence="16 17">
    <name type="scientific">Zooshikella ganghwensis</name>
    <dbReference type="NCBI Taxonomy" id="202772"/>
    <lineage>
        <taxon>Bacteria</taxon>
        <taxon>Pseudomonadati</taxon>
        <taxon>Pseudomonadota</taxon>
        <taxon>Gammaproteobacteria</taxon>
        <taxon>Oceanospirillales</taxon>
        <taxon>Zooshikellaceae</taxon>
        <taxon>Zooshikella</taxon>
    </lineage>
</organism>
<keyword evidence="10" id="KW-0677">Repeat</keyword>
<feature type="binding site" evidence="10 11">
    <location>
        <position position="598"/>
    </location>
    <ligand>
        <name>L-methionine</name>
        <dbReference type="ChEBI" id="CHEBI:57844"/>
    </ligand>
</feature>
<keyword evidence="7 10" id="KW-0479">Metal-binding</keyword>
<gene>
    <name evidence="10" type="primary">metE</name>
    <name evidence="16" type="ORF">B9G39_18105</name>
</gene>
<feature type="binding site" evidence="11">
    <location>
        <position position="119"/>
    </location>
    <ligand>
        <name>5-methyltetrahydropteroyltri-L-glutamate</name>
        <dbReference type="ChEBI" id="CHEBI:58207"/>
    </ligand>
</feature>
<evidence type="ECO:0000256" key="12">
    <source>
        <dbReference type="PIRSR" id="PIRSR000382-2"/>
    </source>
</evidence>
<accession>A0A4P9VT33</accession>
<evidence type="ECO:0000256" key="8">
    <source>
        <dbReference type="ARBA" id="ARBA00022833"/>
    </source>
</evidence>
<dbReference type="SUPFAM" id="SSF51726">
    <property type="entry name" value="UROD/MetE-like"/>
    <property type="match status" value="2"/>
</dbReference>
<dbReference type="HAMAP" id="MF_00172">
    <property type="entry name" value="Meth_synth"/>
    <property type="match status" value="1"/>
</dbReference>
<feature type="binding site" evidence="10 11">
    <location>
        <begin position="430"/>
        <end position="432"/>
    </location>
    <ligand>
        <name>L-homocysteine</name>
        <dbReference type="ChEBI" id="CHEBI:58199"/>
    </ligand>
</feature>
<feature type="binding site" evidence="10">
    <location>
        <position position="664"/>
    </location>
    <ligand>
        <name>Zn(2+)</name>
        <dbReference type="ChEBI" id="CHEBI:29105"/>
        <note>catalytic</note>
    </ligand>
</feature>
<evidence type="ECO:0000313" key="17">
    <source>
        <dbReference type="Proteomes" id="UP000257039"/>
    </source>
</evidence>
<dbReference type="InterPro" id="IPR038071">
    <property type="entry name" value="UROD/MetE-like_sf"/>
</dbReference>
<evidence type="ECO:0000256" key="4">
    <source>
        <dbReference type="ARBA" id="ARBA00022603"/>
    </source>
</evidence>
<feature type="binding site" evidence="10">
    <location>
        <position position="114"/>
    </location>
    <ligand>
        <name>5-methyltetrahydropteroyltri-L-glutamate</name>
        <dbReference type="ChEBI" id="CHEBI:58207"/>
    </ligand>
</feature>
<feature type="binding site" evidence="10 11">
    <location>
        <begin position="430"/>
        <end position="432"/>
    </location>
    <ligand>
        <name>L-methionine</name>
        <dbReference type="ChEBI" id="CHEBI:57844"/>
    </ligand>
</feature>